<dbReference type="AlphaFoldDB" id="A0A4Y9XSL4"/>
<evidence type="ECO:0000313" key="3">
    <source>
        <dbReference type="EMBL" id="TFY53035.1"/>
    </source>
</evidence>
<gene>
    <name evidence="3" type="ORF">EVG20_g10296</name>
</gene>
<evidence type="ECO:0000256" key="1">
    <source>
        <dbReference type="SAM" id="MobiDB-lite"/>
    </source>
</evidence>
<proteinExistence type="predicted"/>
<dbReference type="Gene3D" id="3.40.50.720">
    <property type="entry name" value="NAD(P)-binding Rossmann-like Domain"/>
    <property type="match status" value="1"/>
</dbReference>
<dbReference type="SUPFAM" id="SSF51735">
    <property type="entry name" value="NAD(P)-binding Rossmann-fold domains"/>
    <property type="match status" value="1"/>
</dbReference>
<dbReference type="PANTHER" id="PTHR47129:SF1">
    <property type="entry name" value="NMRA-LIKE DOMAIN-CONTAINING PROTEIN"/>
    <property type="match status" value="1"/>
</dbReference>
<keyword evidence="4" id="KW-1185">Reference proteome</keyword>
<feature type="region of interest" description="Disordered" evidence="1">
    <location>
        <begin position="273"/>
        <end position="293"/>
    </location>
</feature>
<dbReference type="Proteomes" id="UP000298327">
    <property type="component" value="Unassembled WGS sequence"/>
</dbReference>
<dbReference type="EMBL" id="SEOQ01001211">
    <property type="protein sequence ID" value="TFY53035.1"/>
    <property type="molecule type" value="Genomic_DNA"/>
</dbReference>
<dbReference type="InterPro" id="IPR052718">
    <property type="entry name" value="NmrA-type_oxidoreductase"/>
</dbReference>
<dbReference type="Gene3D" id="3.90.25.10">
    <property type="entry name" value="UDP-galactose 4-epimerase, domain 1"/>
    <property type="match status" value="1"/>
</dbReference>
<reference evidence="3 4" key="1">
    <citation type="submission" date="2019-02" db="EMBL/GenBank/DDBJ databases">
        <title>Genome sequencing of the rare red list fungi Dentipellis fragilis.</title>
        <authorList>
            <person name="Buettner E."/>
            <person name="Kellner H."/>
        </authorList>
    </citation>
    <scope>NUCLEOTIDE SEQUENCE [LARGE SCALE GENOMIC DNA]</scope>
    <source>
        <strain evidence="3 4">DSM 105465</strain>
    </source>
</reference>
<feature type="domain" description="NmrA-like" evidence="2">
    <location>
        <begin position="2"/>
        <end position="228"/>
    </location>
</feature>
<accession>A0A4Y9XSL4</accession>
<dbReference type="InterPro" id="IPR008030">
    <property type="entry name" value="NmrA-like"/>
</dbReference>
<protein>
    <recommendedName>
        <fullName evidence="2">NmrA-like domain-containing protein</fullName>
    </recommendedName>
</protein>
<sequence>MIVLTGTTGGLGSQVLKHLLPLVPASQLTLSLYNPTLSNTVHFPAGVTVRRGDFGDPASLDTAFAGAERLLIVSYPSIAHELRVRHHVNAIDAAKRVGVKHIYYTSLAFADDSVSEVMQAHLDTEKYLKESGVMYTIIREGIYAESYPLYLGFFDKSKTDMYVPGDGPIAWVSREDLGEGTARIIAGGGFENQTVLLSGSASNNLTLHQLSTTISRILARALTLHVVSVDEYVAQNKSPNPDDPRGSEDFLRKWAKTFDAMRRGETARMEAYLEKTLGSPSDADKEALEQYAK</sequence>
<feature type="compositionally biased region" description="Basic and acidic residues" evidence="1">
    <location>
        <begin position="282"/>
        <end position="293"/>
    </location>
</feature>
<dbReference type="OrthoDB" id="419598at2759"/>
<evidence type="ECO:0000259" key="2">
    <source>
        <dbReference type="Pfam" id="PF05368"/>
    </source>
</evidence>
<dbReference type="InterPro" id="IPR036291">
    <property type="entry name" value="NAD(P)-bd_dom_sf"/>
</dbReference>
<name>A0A4Y9XSL4_9AGAM</name>
<organism evidence="3 4">
    <name type="scientific">Dentipellis fragilis</name>
    <dbReference type="NCBI Taxonomy" id="205917"/>
    <lineage>
        <taxon>Eukaryota</taxon>
        <taxon>Fungi</taxon>
        <taxon>Dikarya</taxon>
        <taxon>Basidiomycota</taxon>
        <taxon>Agaricomycotina</taxon>
        <taxon>Agaricomycetes</taxon>
        <taxon>Russulales</taxon>
        <taxon>Hericiaceae</taxon>
        <taxon>Dentipellis</taxon>
    </lineage>
</organism>
<comment type="caution">
    <text evidence="3">The sequence shown here is derived from an EMBL/GenBank/DDBJ whole genome shotgun (WGS) entry which is preliminary data.</text>
</comment>
<dbReference type="Pfam" id="PF05368">
    <property type="entry name" value="NmrA"/>
    <property type="match status" value="1"/>
</dbReference>
<dbReference type="PANTHER" id="PTHR47129">
    <property type="entry name" value="QUINONE OXIDOREDUCTASE 2"/>
    <property type="match status" value="1"/>
</dbReference>
<evidence type="ECO:0000313" key="4">
    <source>
        <dbReference type="Proteomes" id="UP000298327"/>
    </source>
</evidence>
<dbReference type="STRING" id="205917.A0A4Y9XSL4"/>